<dbReference type="RefSeq" id="WP_184430939.1">
    <property type="nucleotide sequence ID" value="NZ_JACIGI010000001.1"/>
</dbReference>
<organism evidence="1 2">
    <name type="scientific">Roseospira goensis</name>
    <dbReference type="NCBI Taxonomy" id="391922"/>
    <lineage>
        <taxon>Bacteria</taxon>
        <taxon>Pseudomonadati</taxon>
        <taxon>Pseudomonadota</taxon>
        <taxon>Alphaproteobacteria</taxon>
        <taxon>Rhodospirillales</taxon>
        <taxon>Rhodospirillaceae</taxon>
        <taxon>Roseospira</taxon>
    </lineage>
</organism>
<evidence type="ECO:0000313" key="1">
    <source>
        <dbReference type="EMBL" id="MBB4284471.1"/>
    </source>
</evidence>
<accession>A0A7W6RWQ1</accession>
<reference evidence="1 2" key="1">
    <citation type="submission" date="2020-08" db="EMBL/GenBank/DDBJ databases">
        <title>Genome sequencing of Purple Non-Sulfur Bacteria from various extreme environments.</title>
        <authorList>
            <person name="Mayer M."/>
        </authorList>
    </citation>
    <scope>NUCLEOTIDE SEQUENCE [LARGE SCALE GENOMIC DNA]</scope>
    <source>
        <strain evidence="1 2">JA135</strain>
    </source>
</reference>
<proteinExistence type="predicted"/>
<evidence type="ECO:0000313" key="2">
    <source>
        <dbReference type="Proteomes" id="UP000555728"/>
    </source>
</evidence>
<name>A0A7W6RWQ1_9PROT</name>
<keyword evidence="2" id="KW-1185">Reference proteome</keyword>
<dbReference type="AlphaFoldDB" id="A0A7W6RWQ1"/>
<protein>
    <submittedName>
        <fullName evidence="1">Uncharacterized protein</fullName>
    </submittedName>
</protein>
<dbReference type="Proteomes" id="UP000555728">
    <property type="component" value="Unassembled WGS sequence"/>
</dbReference>
<sequence length="110" mass="11800">MPKEMRRVVLRDREVSRALQSFVQARDPAFRGARLTEMRVVTAQPLEIEVTVRRAGEDSTFALGAPHVAAALISFCGATGIPLPRIAAKAVKRVNGGIALDMTIDDGADG</sequence>
<dbReference type="EMBL" id="JACIGI010000001">
    <property type="protein sequence ID" value="MBB4284471.1"/>
    <property type="molecule type" value="Genomic_DNA"/>
</dbReference>
<gene>
    <name evidence="1" type="ORF">GGD88_000177</name>
</gene>
<comment type="caution">
    <text evidence="1">The sequence shown here is derived from an EMBL/GenBank/DDBJ whole genome shotgun (WGS) entry which is preliminary data.</text>
</comment>